<dbReference type="AlphaFoldDB" id="A0A316U5H9"/>
<name>A0A316U5H9_9BASI</name>
<dbReference type="EMBL" id="KZ819328">
    <property type="protein sequence ID" value="PWN20486.1"/>
    <property type="molecule type" value="Genomic_DNA"/>
</dbReference>
<feature type="region of interest" description="Disordered" evidence="2">
    <location>
        <begin position="263"/>
        <end position="302"/>
    </location>
</feature>
<feature type="transmembrane region" description="Helical" evidence="3">
    <location>
        <begin position="54"/>
        <end position="78"/>
    </location>
</feature>
<accession>A0A316U5H9</accession>
<comment type="similarity">
    <text evidence="1">Belongs to the lcsJ thioesterase family.</text>
</comment>
<evidence type="ECO:0000313" key="4">
    <source>
        <dbReference type="EMBL" id="PWN20486.1"/>
    </source>
</evidence>
<evidence type="ECO:0000313" key="5">
    <source>
        <dbReference type="Proteomes" id="UP000245942"/>
    </source>
</evidence>
<dbReference type="PANTHER" id="PTHR12475:SF4">
    <property type="entry name" value="PROTEIN THEM6"/>
    <property type="match status" value="1"/>
</dbReference>
<reference evidence="4 5" key="1">
    <citation type="journal article" date="2018" name="Mol. Biol. Evol.">
        <title>Broad Genomic Sampling Reveals a Smut Pathogenic Ancestry of the Fungal Clade Ustilaginomycotina.</title>
        <authorList>
            <person name="Kijpornyongpan T."/>
            <person name="Mondo S.J."/>
            <person name="Barry K."/>
            <person name="Sandor L."/>
            <person name="Lee J."/>
            <person name="Lipzen A."/>
            <person name="Pangilinan J."/>
            <person name="LaButti K."/>
            <person name="Hainaut M."/>
            <person name="Henrissat B."/>
            <person name="Grigoriev I.V."/>
            <person name="Spatafora J.W."/>
            <person name="Aime M.C."/>
        </authorList>
    </citation>
    <scope>NUCLEOTIDE SEQUENCE [LARGE SCALE GENOMIC DNA]</scope>
    <source>
        <strain evidence="4 5">MCA 4718</strain>
    </source>
</reference>
<dbReference type="Pfam" id="PF13279">
    <property type="entry name" value="4HBT_2"/>
    <property type="match status" value="1"/>
</dbReference>
<dbReference type="Proteomes" id="UP000245942">
    <property type="component" value="Unassembled WGS sequence"/>
</dbReference>
<dbReference type="GeneID" id="37014417"/>
<protein>
    <submittedName>
        <fullName evidence="4">Uncharacterized protein</fullName>
    </submittedName>
</protein>
<evidence type="ECO:0000256" key="1">
    <source>
        <dbReference type="ARBA" id="ARBA00038476"/>
    </source>
</evidence>
<keyword evidence="3" id="KW-0812">Transmembrane</keyword>
<evidence type="ECO:0000256" key="2">
    <source>
        <dbReference type="SAM" id="MobiDB-lite"/>
    </source>
</evidence>
<sequence>MSDLAAAATTSPRRVREPKVLPSYPVRRALSTLVTSPSLLVQILPSLLPLPPRWLQLFIYLLLAANITSFPGTWHITLFRPLLTRILRARAATAALVGSRGGGDATDPRTGRQIRHEVLPLGKDIFETKTYRSGRAWPADCDYLFHLSNSSYAKTLDYSRGALHFSHFYRFLSEGGRLFLGGSNFHFHKEIPIMAKYEVQMRLASWDDKWVYLVGTFTSPTDPTSREPAEPVPTSTPGTSSRTPRISLSRSASNLRGLLSDISKPEHEAQAAEQRRRSRTVASELASENDTAAASPSYFPAGAQGEKLDETKVYCTTVSRYCFKYGRKTIPPWFVIATSGFGTWASTRNNWDKAEEVRVRSAKGSFVKKGGATKKLQPWEGMLNAFDPRVDKERGESGEAKGEGVVASWCDRGYWSLSEWEPRRRQGLAYIEKLGGLAPQAGATAP</sequence>
<gene>
    <name evidence="4" type="ORF">BCV69DRAFT_283371</name>
</gene>
<dbReference type="InterPro" id="IPR051490">
    <property type="entry name" value="THEM6_lcsJ_thioesterase"/>
</dbReference>
<dbReference type="PANTHER" id="PTHR12475">
    <property type="match status" value="1"/>
</dbReference>
<keyword evidence="3" id="KW-0472">Membrane</keyword>
<feature type="region of interest" description="Disordered" evidence="2">
    <location>
        <begin position="220"/>
        <end position="247"/>
    </location>
</feature>
<organism evidence="4 5">
    <name type="scientific">Pseudomicrostroma glucosiphilum</name>
    <dbReference type="NCBI Taxonomy" id="1684307"/>
    <lineage>
        <taxon>Eukaryota</taxon>
        <taxon>Fungi</taxon>
        <taxon>Dikarya</taxon>
        <taxon>Basidiomycota</taxon>
        <taxon>Ustilaginomycotina</taxon>
        <taxon>Exobasidiomycetes</taxon>
        <taxon>Microstromatales</taxon>
        <taxon>Microstromatales incertae sedis</taxon>
        <taxon>Pseudomicrostroma</taxon>
    </lineage>
</organism>
<dbReference type="SUPFAM" id="SSF54637">
    <property type="entry name" value="Thioesterase/thiol ester dehydrase-isomerase"/>
    <property type="match status" value="1"/>
</dbReference>
<keyword evidence="3" id="KW-1133">Transmembrane helix</keyword>
<proteinExistence type="inferred from homology"/>
<dbReference type="OrthoDB" id="265761at2759"/>
<evidence type="ECO:0000256" key="3">
    <source>
        <dbReference type="SAM" id="Phobius"/>
    </source>
</evidence>
<keyword evidence="5" id="KW-1185">Reference proteome</keyword>
<dbReference type="InterPro" id="IPR029069">
    <property type="entry name" value="HotDog_dom_sf"/>
</dbReference>
<dbReference type="RefSeq" id="XP_025347646.1">
    <property type="nucleotide sequence ID" value="XM_025492683.1"/>
</dbReference>
<feature type="compositionally biased region" description="Basic and acidic residues" evidence="2">
    <location>
        <begin position="263"/>
        <end position="275"/>
    </location>
</feature>
<feature type="compositionally biased region" description="Low complexity" evidence="2">
    <location>
        <begin position="232"/>
        <end position="247"/>
    </location>
</feature>